<dbReference type="PANTHER" id="PTHR31540:SF1">
    <property type="entry name" value="CENTROSOMAL PROTEIN OF 131 KDA"/>
    <property type="match status" value="1"/>
</dbReference>
<dbReference type="InterPro" id="IPR030465">
    <property type="entry name" value="CEP131"/>
</dbReference>
<dbReference type="PANTHER" id="PTHR31540">
    <property type="entry name" value="CENTROSOMAL PROTEIN OF 131 KDA"/>
    <property type="match status" value="1"/>
</dbReference>
<feature type="compositionally biased region" description="Basic and acidic residues" evidence="2">
    <location>
        <begin position="238"/>
        <end position="252"/>
    </location>
</feature>
<evidence type="ECO:0008006" key="5">
    <source>
        <dbReference type="Google" id="ProtNLM"/>
    </source>
</evidence>
<dbReference type="EMBL" id="JAOYFB010000001">
    <property type="protein sequence ID" value="KAK4004345.1"/>
    <property type="molecule type" value="Genomic_DNA"/>
</dbReference>
<protein>
    <recommendedName>
        <fullName evidence="5">5-azacytidine-induced protein</fullName>
    </recommendedName>
</protein>
<feature type="coiled-coil region" evidence="1">
    <location>
        <begin position="857"/>
        <end position="888"/>
    </location>
</feature>
<feature type="compositionally biased region" description="Polar residues" evidence="2">
    <location>
        <begin position="139"/>
        <end position="148"/>
    </location>
</feature>
<feature type="coiled-coil region" evidence="1">
    <location>
        <begin position="668"/>
        <end position="806"/>
    </location>
</feature>
<feature type="compositionally biased region" description="Polar residues" evidence="2">
    <location>
        <begin position="277"/>
        <end position="291"/>
    </location>
</feature>
<comment type="caution">
    <text evidence="3">The sequence shown here is derived from an EMBL/GenBank/DDBJ whole genome shotgun (WGS) entry which is preliminary data.</text>
</comment>
<feature type="compositionally biased region" description="Low complexity" evidence="2">
    <location>
        <begin position="257"/>
        <end position="267"/>
    </location>
</feature>
<name>A0ABQ9YVZ8_9CRUS</name>
<sequence>MPIKFRSKNETYSNGLPAKQKKIHKATSQVHLTNASQDFGLKGSNMQINFRMGSNRVYEALSIDKPLSISGCKSEDCLHASLRRETLTTRKILSDRPATALLSKRNPYSSLHRQATSSSSSREDRSAKPQRDWIPPPHTSRQSWSSSIDSELATVGSYDTATEYSLEDKQSFAVFSSASCDSPERLEPDTSLQDINDPVFEQETPAQNFKKPITSIINPRQSGKFQPLDCMQYNNHDVPTKNETDPRSHRSESYTINDQSQSNNRQSAASPTPEPMTVQNANCNPCTEDNNLQRPSAVADVSAHGNIAPVSAAPDASNLTDDSVDEMSSIRSPSGGSEKPIHQSFQIVTQRQEPEQKNEETRKDQLTKKENNVLSEILNFLDDANSDTPVLRSPLLVINSETESNAEGGFRRARCEGVSRLHGMSMAELIEEVLSLQMLVEDKDNKILVMERALQHQRELLARNVKTAKRELNLRCKAQKEEYETNTSRNFQFIQQLVEEKKRLAEKCESLAAEMRQQTVKIENEKRMSDERHNAEIRRLKQALGKDQRSHQEKWLADRTEHIREATARGLEPELRRLMSQHHTELQSLRSIHQEELSRIEQTHLNKTAQQLNALREKMDNDREEACAKEREIMRAKYDKQLDEMEAIHASKCQRMQIEIERERARWSEEESRMKAQDDERMRRLEEKRRKENIAAQQLLQAEIGTLKQQHVEHLAQLRKNWEEEKQEEIRAIKHHLEMDSNERERRLLETQRKERDEEAQKLNSHFSAELKRQHEQWRKMSEEQLERVREKNAEEISRLDQVEFELRNKLVEMRRTLTDRDEELAALRLTLFQIVKENKDIKKTLEKFSAERSDLRKVLQKELDDEFLKLNEEKRELQEDFIRLKSEHRIEINKKISEISNLSATHEQMLGDIHEKVKQAVAKKDDALAQMQEKLKTAISRCQHLEELLDRQQRDLIIRKK</sequence>
<keyword evidence="4" id="KW-1185">Reference proteome</keyword>
<feature type="compositionally biased region" description="Low complexity" evidence="2">
    <location>
        <begin position="109"/>
        <end position="120"/>
    </location>
</feature>
<dbReference type="Proteomes" id="UP001234178">
    <property type="component" value="Unassembled WGS sequence"/>
</dbReference>
<evidence type="ECO:0000256" key="2">
    <source>
        <dbReference type="SAM" id="MobiDB-lite"/>
    </source>
</evidence>
<feature type="region of interest" description="Disordered" evidence="2">
    <location>
        <begin position="202"/>
        <end position="291"/>
    </location>
</feature>
<reference evidence="3 4" key="1">
    <citation type="journal article" date="2023" name="Nucleic Acids Res.">
        <title>The hologenome of Daphnia magna reveals possible DNA methylation and microbiome-mediated evolution of the host genome.</title>
        <authorList>
            <person name="Chaturvedi A."/>
            <person name="Li X."/>
            <person name="Dhandapani V."/>
            <person name="Marshall H."/>
            <person name="Kissane S."/>
            <person name="Cuenca-Cambronero M."/>
            <person name="Asole G."/>
            <person name="Calvet F."/>
            <person name="Ruiz-Romero M."/>
            <person name="Marangio P."/>
            <person name="Guigo R."/>
            <person name="Rago D."/>
            <person name="Mirbahai L."/>
            <person name="Eastwood N."/>
            <person name="Colbourne J.K."/>
            <person name="Zhou J."/>
            <person name="Mallon E."/>
            <person name="Orsini L."/>
        </authorList>
    </citation>
    <scope>NUCLEOTIDE SEQUENCE [LARGE SCALE GENOMIC DNA]</scope>
    <source>
        <strain evidence="3">LRV0_1</strain>
    </source>
</reference>
<feature type="region of interest" description="Disordered" evidence="2">
    <location>
        <begin position="103"/>
        <end position="148"/>
    </location>
</feature>
<gene>
    <name evidence="3" type="ORF">OUZ56_006083</name>
</gene>
<feature type="region of interest" description="Disordered" evidence="2">
    <location>
        <begin position="308"/>
        <end position="368"/>
    </location>
</feature>
<proteinExistence type="predicted"/>
<evidence type="ECO:0000256" key="1">
    <source>
        <dbReference type="SAM" id="Coils"/>
    </source>
</evidence>
<accession>A0ABQ9YVZ8</accession>
<feature type="coiled-coil region" evidence="1">
    <location>
        <begin position="451"/>
        <end position="528"/>
    </location>
</feature>
<feature type="compositionally biased region" description="Basic and acidic residues" evidence="2">
    <location>
        <begin position="121"/>
        <end position="131"/>
    </location>
</feature>
<feature type="coiled-coil region" evidence="1">
    <location>
        <begin position="915"/>
        <end position="956"/>
    </location>
</feature>
<organism evidence="3 4">
    <name type="scientific">Daphnia magna</name>
    <dbReference type="NCBI Taxonomy" id="35525"/>
    <lineage>
        <taxon>Eukaryota</taxon>
        <taxon>Metazoa</taxon>
        <taxon>Ecdysozoa</taxon>
        <taxon>Arthropoda</taxon>
        <taxon>Crustacea</taxon>
        <taxon>Branchiopoda</taxon>
        <taxon>Diplostraca</taxon>
        <taxon>Cladocera</taxon>
        <taxon>Anomopoda</taxon>
        <taxon>Daphniidae</taxon>
        <taxon>Daphnia</taxon>
    </lineage>
</organism>
<evidence type="ECO:0000313" key="3">
    <source>
        <dbReference type="EMBL" id="KAK4004345.1"/>
    </source>
</evidence>
<feature type="compositionally biased region" description="Basic and acidic residues" evidence="2">
    <location>
        <begin position="352"/>
        <end position="368"/>
    </location>
</feature>
<keyword evidence="1" id="KW-0175">Coiled coil</keyword>
<feature type="compositionally biased region" description="Polar residues" evidence="2">
    <location>
        <begin position="215"/>
        <end position="224"/>
    </location>
</feature>
<evidence type="ECO:0000313" key="4">
    <source>
        <dbReference type="Proteomes" id="UP001234178"/>
    </source>
</evidence>